<dbReference type="OrthoDB" id="2423954at2759"/>
<dbReference type="RefSeq" id="XP_041165363.1">
    <property type="nucleotide sequence ID" value="XM_041304845.1"/>
</dbReference>
<name>A0A9P7DSM7_9AGAM</name>
<proteinExistence type="predicted"/>
<dbReference type="EMBL" id="JABBWE010000006">
    <property type="protein sequence ID" value="KAG1802171.1"/>
    <property type="molecule type" value="Genomic_DNA"/>
</dbReference>
<keyword evidence="2" id="KW-1185">Reference proteome</keyword>
<sequence>MLSPLIGLHWPTNQTWTDADQADWEAGLARVTAKWLKLCDSTIVWSAKVLTKCVMPQVLRGIKATAKEESRGAVGTLQCDGWTGENSHHLLGFTMTLHAIRVHDASGDSRNAEELLKQIIKSIDQVESEWGVIIIACTTDASGESRKARRLLRAKFPHLVTPDCLAHQVGC</sequence>
<accession>A0A9P7DSM7</accession>
<organism evidence="1 2">
    <name type="scientific">Suillus plorans</name>
    <dbReference type="NCBI Taxonomy" id="116603"/>
    <lineage>
        <taxon>Eukaryota</taxon>
        <taxon>Fungi</taxon>
        <taxon>Dikarya</taxon>
        <taxon>Basidiomycota</taxon>
        <taxon>Agaricomycotina</taxon>
        <taxon>Agaricomycetes</taxon>
        <taxon>Agaricomycetidae</taxon>
        <taxon>Boletales</taxon>
        <taxon>Suillineae</taxon>
        <taxon>Suillaceae</taxon>
        <taxon>Suillus</taxon>
    </lineage>
</organism>
<comment type="caution">
    <text evidence="1">The sequence shown here is derived from an EMBL/GenBank/DDBJ whole genome shotgun (WGS) entry which is preliminary data.</text>
</comment>
<evidence type="ECO:0000313" key="2">
    <source>
        <dbReference type="Proteomes" id="UP000719766"/>
    </source>
</evidence>
<evidence type="ECO:0008006" key="3">
    <source>
        <dbReference type="Google" id="ProtNLM"/>
    </source>
</evidence>
<evidence type="ECO:0000313" key="1">
    <source>
        <dbReference type="EMBL" id="KAG1802171.1"/>
    </source>
</evidence>
<dbReference type="AlphaFoldDB" id="A0A9P7DSM7"/>
<reference evidence="1" key="1">
    <citation type="journal article" date="2020" name="New Phytol.">
        <title>Comparative genomics reveals dynamic genome evolution in host specialist ectomycorrhizal fungi.</title>
        <authorList>
            <person name="Lofgren L.A."/>
            <person name="Nguyen N.H."/>
            <person name="Vilgalys R."/>
            <person name="Ruytinx J."/>
            <person name="Liao H.L."/>
            <person name="Branco S."/>
            <person name="Kuo A."/>
            <person name="LaButti K."/>
            <person name="Lipzen A."/>
            <person name="Andreopoulos W."/>
            <person name="Pangilinan J."/>
            <person name="Riley R."/>
            <person name="Hundley H."/>
            <person name="Na H."/>
            <person name="Barry K."/>
            <person name="Grigoriev I.V."/>
            <person name="Stajich J.E."/>
            <person name="Kennedy P.G."/>
        </authorList>
    </citation>
    <scope>NUCLEOTIDE SEQUENCE</scope>
    <source>
        <strain evidence="1">S12</strain>
    </source>
</reference>
<dbReference type="Proteomes" id="UP000719766">
    <property type="component" value="Unassembled WGS sequence"/>
</dbReference>
<protein>
    <recommendedName>
        <fullName evidence="3">DUF659 domain-containing protein</fullName>
    </recommendedName>
</protein>
<dbReference type="GeneID" id="64598609"/>
<gene>
    <name evidence="1" type="ORF">HD556DRAFT_1429770</name>
</gene>